<keyword evidence="2" id="KW-1185">Reference proteome</keyword>
<dbReference type="AlphaFoldDB" id="W9VYK7"/>
<proteinExistence type="predicted"/>
<reference evidence="1 2" key="1">
    <citation type="submission" date="2012-11" db="EMBL/GenBank/DDBJ databases">
        <title>Genome assembly of Thiorhodococcus sp. AK35.</title>
        <authorList>
            <person name="Nupur N."/>
            <person name="Khatri I."/>
            <person name="Subramanian S."/>
            <person name="Pinnaka A."/>
        </authorList>
    </citation>
    <scope>NUCLEOTIDE SEQUENCE [LARGE SCALE GENOMIC DNA]</scope>
    <source>
        <strain evidence="1 2">AK35</strain>
    </source>
</reference>
<dbReference type="EMBL" id="AONC01000025">
    <property type="protein sequence ID" value="EXJ15475.1"/>
    <property type="molecule type" value="Genomic_DNA"/>
</dbReference>
<evidence type="ECO:0000313" key="2">
    <source>
        <dbReference type="Proteomes" id="UP000019460"/>
    </source>
</evidence>
<accession>W9VYK7</accession>
<dbReference type="Proteomes" id="UP000019460">
    <property type="component" value="Unassembled WGS sequence"/>
</dbReference>
<organism evidence="1 2">
    <name type="scientific">Imhoffiella purpurea</name>
    <dbReference type="NCBI Taxonomy" id="1249627"/>
    <lineage>
        <taxon>Bacteria</taxon>
        <taxon>Pseudomonadati</taxon>
        <taxon>Pseudomonadota</taxon>
        <taxon>Gammaproteobacteria</taxon>
        <taxon>Chromatiales</taxon>
        <taxon>Chromatiaceae</taxon>
        <taxon>Imhoffiella</taxon>
    </lineage>
</organism>
<protein>
    <submittedName>
        <fullName evidence="1">Uncharacterized protein</fullName>
    </submittedName>
</protein>
<name>W9VYK7_9GAMM</name>
<evidence type="ECO:0000313" key="1">
    <source>
        <dbReference type="EMBL" id="EXJ15475.1"/>
    </source>
</evidence>
<comment type="caution">
    <text evidence="1">The sequence shown here is derived from an EMBL/GenBank/DDBJ whole genome shotgun (WGS) entry which is preliminary data.</text>
</comment>
<gene>
    <name evidence="1" type="ORF">D779_1217</name>
</gene>
<sequence>MLDWRGLGQTRAWNQLMGKGGRRDIGVAAVRSSRTGRLGTPQRPDEA</sequence>